<evidence type="ECO:0000259" key="15">
    <source>
        <dbReference type="Pfam" id="PF00520"/>
    </source>
</evidence>
<feature type="compositionally biased region" description="Acidic residues" evidence="13">
    <location>
        <begin position="563"/>
        <end position="590"/>
    </location>
</feature>
<keyword evidence="3" id="KW-0813">Transport</keyword>
<dbReference type="GO" id="GO:0005886">
    <property type="term" value="C:plasma membrane"/>
    <property type="evidence" value="ECO:0007669"/>
    <property type="project" value="UniProtKB-SubCell"/>
</dbReference>
<feature type="transmembrane region" description="Helical" evidence="14">
    <location>
        <begin position="261"/>
        <end position="283"/>
    </location>
</feature>
<evidence type="ECO:0000256" key="13">
    <source>
        <dbReference type="SAM" id="MobiDB-lite"/>
    </source>
</evidence>
<evidence type="ECO:0000313" key="16">
    <source>
        <dbReference type="EMBL" id="KAE9985900.1"/>
    </source>
</evidence>
<keyword evidence="5 14" id="KW-0812">Transmembrane</keyword>
<feature type="compositionally biased region" description="Basic and acidic residues" evidence="13">
    <location>
        <begin position="503"/>
        <end position="529"/>
    </location>
</feature>
<feature type="compositionally biased region" description="Basic and acidic residues" evidence="13">
    <location>
        <begin position="446"/>
        <end position="466"/>
    </location>
</feature>
<dbReference type="Pfam" id="PF00520">
    <property type="entry name" value="Ion_trans"/>
    <property type="match status" value="1"/>
</dbReference>
<keyword evidence="8" id="KW-0175">Coiled coil</keyword>
<dbReference type="SUPFAM" id="SSF81324">
    <property type="entry name" value="Voltage-gated potassium channels"/>
    <property type="match status" value="1"/>
</dbReference>
<feature type="region of interest" description="Disordered" evidence="13">
    <location>
        <begin position="434"/>
        <end position="597"/>
    </location>
</feature>
<evidence type="ECO:0000256" key="10">
    <source>
        <dbReference type="ARBA" id="ARBA00023136"/>
    </source>
</evidence>
<sequence>MPSKPTPNPPPSSPHLVRKEAISTPKPPQPESTARFRPVAHTREQGPSTKARFERRKSTHQNYSGFHPKPASKPKPKRTASEDQLATTLSEQLQANIQDAATEFSAQIVRTADVLAKNATDAVAGDIQSAAGAISDAVANTASNIEANVEDTVEQLGADIEGQVAKYLTPRNIEKVAIGIVRNLAHVAVGAQHLIMSSEHPDHQAERNGEEDPLLPGRTRSRMSGDYVHFGHWNDPHSTRHTVYTTRDKVKNVLSSKVGHYSVLTLVSLDVAGIIAAFIIALFQCEKRWGNKGWEEALSALEIASLVFSSLFVLELILAIWAFGPTYFHSKFHIVDALVVITGFALDLSLHGGVIEEAASLIVVLRLWRVFKIIEELSLGAQERVEEMQEEIERLKGENLALRRAGLAGKRAGEVWRRELEALRVERETLERMWESEEQSPVVEQVESRSEGKGKGRETDEQRDMEVWADASEVEHEENIPEGGDTEYVGDYEDQVEDEVDEGERNEGAEHRHSDAGDAKDQEEIRDSDVSELGEGIISKVSRVFTKAPSGNGDDGEGAVGGGDDDEVGEEDAGEEDAFASVGEENETGDGDGRKKA</sequence>
<dbReference type="Proteomes" id="UP000447873">
    <property type="component" value="Unassembled WGS sequence"/>
</dbReference>
<evidence type="ECO:0000256" key="14">
    <source>
        <dbReference type="SAM" id="Phobius"/>
    </source>
</evidence>
<evidence type="ECO:0000256" key="5">
    <source>
        <dbReference type="ARBA" id="ARBA00022692"/>
    </source>
</evidence>
<evidence type="ECO:0000256" key="1">
    <source>
        <dbReference type="ARBA" id="ARBA00004651"/>
    </source>
</evidence>
<reference evidence="16 17" key="1">
    <citation type="submission" date="2018-12" db="EMBL/GenBank/DDBJ databases">
        <title>Venturia inaequalis Genome Resource.</title>
        <authorList>
            <person name="Lichtner F.J."/>
        </authorList>
    </citation>
    <scope>NUCLEOTIDE SEQUENCE [LARGE SCALE GENOMIC DNA]</scope>
    <source>
        <strain evidence="16 17">120213</strain>
    </source>
</reference>
<dbReference type="Gene3D" id="1.20.120.350">
    <property type="entry name" value="Voltage-gated potassium channels. Chain C"/>
    <property type="match status" value="1"/>
</dbReference>
<comment type="subcellular location">
    <subcellularLocation>
        <location evidence="1">Cell membrane</location>
        <topology evidence="1">Multi-pass membrane protein</topology>
    </subcellularLocation>
</comment>
<feature type="region of interest" description="Disordered" evidence="13">
    <location>
        <begin position="1"/>
        <end position="85"/>
    </location>
</feature>
<gene>
    <name evidence="16" type="ORF">EG328_006740</name>
</gene>
<keyword evidence="6" id="KW-0851">Voltage-gated channel</keyword>
<dbReference type="GO" id="GO:0030171">
    <property type="term" value="F:voltage-gated proton channel activity"/>
    <property type="evidence" value="ECO:0007669"/>
    <property type="project" value="InterPro"/>
</dbReference>
<dbReference type="AlphaFoldDB" id="A0A8H3Z4S4"/>
<proteinExistence type="predicted"/>
<feature type="compositionally biased region" description="Pro residues" evidence="13">
    <location>
        <begin position="1"/>
        <end position="13"/>
    </location>
</feature>
<feature type="compositionally biased region" description="Basic and acidic residues" evidence="13">
    <location>
        <begin position="199"/>
        <end position="210"/>
    </location>
</feature>
<evidence type="ECO:0000256" key="2">
    <source>
        <dbReference type="ARBA" id="ARBA00015897"/>
    </source>
</evidence>
<evidence type="ECO:0000256" key="12">
    <source>
        <dbReference type="ARBA" id="ARBA00031989"/>
    </source>
</evidence>
<evidence type="ECO:0000256" key="9">
    <source>
        <dbReference type="ARBA" id="ARBA00023065"/>
    </source>
</evidence>
<organism evidence="16 17">
    <name type="scientific">Venturia inaequalis</name>
    <name type="common">Apple scab fungus</name>
    <dbReference type="NCBI Taxonomy" id="5025"/>
    <lineage>
        <taxon>Eukaryota</taxon>
        <taxon>Fungi</taxon>
        <taxon>Dikarya</taxon>
        <taxon>Ascomycota</taxon>
        <taxon>Pezizomycotina</taxon>
        <taxon>Dothideomycetes</taxon>
        <taxon>Pleosporomycetidae</taxon>
        <taxon>Venturiales</taxon>
        <taxon>Venturiaceae</taxon>
        <taxon>Venturia</taxon>
    </lineage>
</organism>
<keyword evidence="7 14" id="KW-1133">Transmembrane helix</keyword>
<evidence type="ECO:0000256" key="8">
    <source>
        <dbReference type="ARBA" id="ARBA00023054"/>
    </source>
</evidence>
<comment type="caution">
    <text evidence="16">The sequence shown here is derived from an EMBL/GenBank/DDBJ whole genome shotgun (WGS) entry which is preliminary data.</text>
</comment>
<dbReference type="PANTHER" id="PTHR46480:SF1">
    <property type="entry name" value="VOLTAGE-GATED HYDROGEN CHANNEL 1"/>
    <property type="match status" value="1"/>
</dbReference>
<protein>
    <recommendedName>
        <fullName evidence="2">Voltage-gated hydrogen channel 1</fullName>
    </recommendedName>
    <alternativeName>
        <fullName evidence="12">Hydrogen voltage-gated channel 1</fullName>
    </alternativeName>
</protein>
<dbReference type="EMBL" id="WNWS01000036">
    <property type="protein sequence ID" value="KAE9985900.1"/>
    <property type="molecule type" value="Genomic_DNA"/>
</dbReference>
<dbReference type="InterPro" id="IPR031846">
    <property type="entry name" value="Hvcn1"/>
</dbReference>
<keyword evidence="4" id="KW-1003">Cell membrane</keyword>
<dbReference type="PANTHER" id="PTHR46480">
    <property type="entry name" value="F20B24.22"/>
    <property type="match status" value="1"/>
</dbReference>
<evidence type="ECO:0000313" key="17">
    <source>
        <dbReference type="Proteomes" id="UP000447873"/>
    </source>
</evidence>
<keyword evidence="11" id="KW-0407">Ion channel</keyword>
<name>A0A8H3Z4S4_VENIN</name>
<dbReference type="InterPro" id="IPR005821">
    <property type="entry name" value="Ion_trans_dom"/>
</dbReference>
<feature type="transmembrane region" description="Helical" evidence="14">
    <location>
        <begin position="303"/>
        <end position="323"/>
    </location>
</feature>
<evidence type="ECO:0000256" key="4">
    <source>
        <dbReference type="ARBA" id="ARBA00022475"/>
    </source>
</evidence>
<evidence type="ECO:0000256" key="6">
    <source>
        <dbReference type="ARBA" id="ARBA00022882"/>
    </source>
</evidence>
<dbReference type="GO" id="GO:0034702">
    <property type="term" value="C:monoatomic ion channel complex"/>
    <property type="evidence" value="ECO:0007669"/>
    <property type="project" value="UniProtKB-KW"/>
</dbReference>
<evidence type="ECO:0000256" key="11">
    <source>
        <dbReference type="ARBA" id="ARBA00023303"/>
    </source>
</evidence>
<feature type="domain" description="Ion transport" evidence="15">
    <location>
        <begin position="279"/>
        <end position="375"/>
    </location>
</feature>
<keyword evidence="10 14" id="KW-0472">Membrane</keyword>
<keyword evidence="9" id="KW-0406">Ion transport</keyword>
<dbReference type="InterPro" id="IPR027359">
    <property type="entry name" value="Volt_channel_dom_sf"/>
</dbReference>
<evidence type="ECO:0000256" key="7">
    <source>
        <dbReference type="ARBA" id="ARBA00022989"/>
    </source>
</evidence>
<evidence type="ECO:0000256" key="3">
    <source>
        <dbReference type="ARBA" id="ARBA00022448"/>
    </source>
</evidence>
<accession>A0A8H3Z4S4</accession>
<feature type="compositionally biased region" description="Acidic residues" evidence="13">
    <location>
        <begin position="484"/>
        <end position="502"/>
    </location>
</feature>
<feature type="region of interest" description="Disordered" evidence="13">
    <location>
        <begin position="198"/>
        <end position="218"/>
    </location>
</feature>